<evidence type="ECO:0000313" key="3">
    <source>
        <dbReference type="Proteomes" id="UP000009229"/>
    </source>
</evidence>
<evidence type="ECO:0000313" key="2">
    <source>
        <dbReference type="EMBL" id="AEG14539.1"/>
    </source>
</evidence>
<evidence type="ECO:0000259" key="1">
    <source>
        <dbReference type="SMART" id="SM00956"/>
    </source>
</evidence>
<protein>
    <submittedName>
        <fullName evidence="2">RQC domain-containing protein</fullName>
    </submittedName>
</protein>
<dbReference type="SMART" id="SM00956">
    <property type="entry name" value="RQC"/>
    <property type="match status" value="1"/>
</dbReference>
<gene>
    <name evidence="2" type="ordered locus">Desku_0940</name>
</gene>
<dbReference type="InterPro" id="IPR018982">
    <property type="entry name" value="RQC_domain"/>
</dbReference>
<dbReference type="GO" id="GO:0006281">
    <property type="term" value="P:DNA repair"/>
    <property type="evidence" value="ECO:0007669"/>
    <property type="project" value="InterPro"/>
</dbReference>
<dbReference type="InterPro" id="IPR036390">
    <property type="entry name" value="WH_DNA-bd_sf"/>
</dbReference>
<dbReference type="Pfam" id="PF09382">
    <property type="entry name" value="RQC"/>
    <property type="match status" value="1"/>
</dbReference>
<dbReference type="EMBL" id="CP002770">
    <property type="protein sequence ID" value="AEG14539.1"/>
    <property type="molecule type" value="Genomic_DNA"/>
</dbReference>
<name>A0AAU8PFS9_DESK7</name>
<organism evidence="2 3">
    <name type="scientific">Desulfofundulus kuznetsovii (strain DSM 6115 / VKM B-1805 / 17)</name>
    <name type="common">Desulfotomaculum kuznetsovii</name>
    <dbReference type="NCBI Taxonomy" id="760568"/>
    <lineage>
        <taxon>Bacteria</taxon>
        <taxon>Bacillati</taxon>
        <taxon>Bacillota</taxon>
        <taxon>Clostridia</taxon>
        <taxon>Eubacteriales</taxon>
        <taxon>Peptococcaceae</taxon>
        <taxon>Desulfofundulus</taxon>
    </lineage>
</organism>
<dbReference type="GO" id="GO:0006260">
    <property type="term" value="P:DNA replication"/>
    <property type="evidence" value="ECO:0007669"/>
    <property type="project" value="InterPro"/>
</dbReference>
<accession>A0AAU8PFS9</accession>
<dbReference type="GO" id="GO:0043138">
    <property type="term" value="F:3'-5' DNA helicase activity"/>
    <property type="evidence" value="ECO:0007669"/>
    <property type="project" value="InterPro"/>
</dbReference>
<dbReference type="AlphaFoldDB" id="A0AAU8PFS9"/>
<sequence>MNKSDSQWVREIFRRVMEQKGCVPRQQKSFERIRVSKKGHVLLDNSMILSNSFLKREGALTENGMEKLLSTLLPAAVEKIKDALDSPPNRCPLPALNACDFAAETEPGEEPPALLLEKFAEYHRDYSARLRKFTGKVFDGLAPFPEFESESVAARAGCVVSPETFSVVRRRDGRWVLTCGRCGLIAVFPSIEAGKPQPDQIGTNIDKDMQIITLYAASAWSKYLYEDGIINEAERCAKEAEEKLAGHIYSKELAAKLHELKTIAGNLKRGELTLYGDSLAVPGPKPPVPVRAVGEYLASVLTEINAGQKMSVEEVRHVLCQTWGESGKELWEKAQNKWAGLPALYRLLPAARRAYERLSAFAGAWEQGKIKVIGGVLHLGGESFATPDGQTALSILEHHFRQFEDSLTGRELLGDIETIKKVLQYIADNQGEVGVTTAVAVLTGSRASKIMQKGYDKSPYYGILRGQYTQQKLAELVNRLVREGLLTVKYIGYYELPVLHVPKAVQKALGELEKGVSTEEKKDRLCRMIDTAVKNRSWEELGSMVREGEFAAEVVLVAASIFWPTGKAAKVLTEVRKTVPA</sequence>
<feature type="domain" description="RQC" evidence="1">
    <location>
        <begin position="415"/>
        <end position="521"/>
    </location>
</feature>
<dbReference type="Gene3D" id="1.10.10.10">
    <property type="entry name" value="Winged helix-like DNA-binding domain superfamily/Winged helix DNA-binding domain"/>
    <property type="match status" value="1"/>
</dbReference>
<dbReference type="InterPro" id="IPR036388">
    <property type="entry name" value="WH-like_DNA-bd_sf"/>
</dbReference>
<proteinExistence type="predicted"/>
<dbReference type="SUPFAM" id="SSF46785">
    <property type="entry name" value="Winged helix' DNA-binding domain"/>
    <property type="match status" value="1"/>
</dbReference>
<reference evidence="3" key="1">
    <citation type="submission" date="2011-05" db="EMBL/GenBank/DDBJ databases">
        <title>Complete sequence of Desulfotomaculum kuznetsovii DSM 6115.</title>
        <authorList>
            <person name="Lucas S."/>
            <person name="Han J."/>
            <person name="Lapidus A."/>
            <person name="Cheng J.-F."/>
            <person name="Goodwin L."/>
            <person name="Pitluck S."/>
            <person name="Peters L."/>
            <person name="Mikhailova N."/>
            <person name="Lu M."/>
            <person name="Saunders E."/>
            <person name="Han C."/>
            <person name="Tapia R."/>
            <person name="Land M."/>
            <person name="Hauser L."/>
            <person name="Kyrpides N."/>
            <person name="Ivanova N."/>
            <person name="Pagani I."/>
            <person name="Nazina T."/>
            <person name="Ivanova A."/>
            <person name="Parshina S."/>
            <person name="Kuever J."/>
            <person name="Muyzer G."/>
            <person name="Plugge C."/>
            <person name="Stams A."/>
            <person name="Woyke T."/>
        </authorList>
    </citation>
    <scope>NUCLEOTIDE SEQUENCE [LARGE SCALE GENOMIC DNA]</scope>
    <source>
        <strain evidence="3">DSM 6115 / VKM B-1805 / 17</strain>
    </source>
</reference>
<dbReference type="KEGG" id="dku:Desku_0940"/>
<keyword evidence="3" id="KW-1185">Reference proteome</keyword>
<dbReference type="Proteomes" id="UP000009229">
    <property type="component" value="Chromosome"/>
</dbReference>